<sequence>IPYIEAHLAQGGRLNHITRHMIDLFQGLPGSRGWRRHLSENAHKPNADINVVLNAAEFVDTQALTESQA</sequence>
<feature type="non-terminal residue" evidence="2">
    <location>
        <position position="1"/>
    </location>
</feature>
<name>A0ABT5TMF9_9GAMM</name>
<accession>A0ABT5TMF9</accession>
<comment type="caution">
    <text evidence="2">The sequence shown here is derived from an EMBL/GenBank/DDBJ whole genome shotgun (WGS) entry which is preliminary data.</text>
</comment>
<proteinExistence type="predicted"/>
<dbReference type="Gene3D" id="1.20.120.1460">
    <property type="match status" value="1"/>
</dbReference>
<dbReference type="Pfam" id="PF01207">
    <property type="entry name" value="Dus"/>
    <property type="match status" value="1"/>
</dbReference>
<evidence type="ECO:0000313" key="2">
    <source>
        <dbReference type="EMBL" id="MDD8059795.1"/>
    </source>
</evidence>
<gene>
    <name evidence="2" type="ORF">PQR79_11880</name>
</gene>
<dbReference type="Proteomes" id="UP001213691">
    <property type="component" value="Unassembled WGS sequence"/>
</dbReference>
<dbReference type="RefSeq" id="WP_274408510.1">
    <property type="nucleotide sequence ID" value="NZ_JAQQPZ010000009.1"/>
</dbReference>
<organism evidence="2 3">
    <name type="scientific">Shewanella metallivivens</name>
    <dbReference type="NCBI Taxonomy" id="2872342"/>
    <lineage>
        <taxon>Bacteria</taxon>
        <taxon>Pseudomonadati</taxon>
        <taxon>Pseudomonadota</taxon>
        <taxon>Gammaproteobacteria</taxon>
        <taxon>Alteromonadales</taxon>
        <taxon>Shewanellaceae</taxon>
        <taxon>Shewanella</taxon>
    </lineage>
</organism>
<evidence type="ECO:0000259" key="1">
    <source>
        <dbReference type="Pfam" id="PF01207"/>
    </source>
</evidence>
<feature type="domain" description="DUS-like FMN-binding" evidence="1">
    <location>
        <begin position="2"/>
        <end position="52"/>
    </location>
</feature>
<protein>
    <submittedName>
        <fullName evidence="2">tRNA-dihydrouridine synthase</fullName>
    </submittedName>
</protein>
<reference evidence="2 3" key="1">
    <citation type="submission" date="2023-02" db="EMBL/GenBank/DDBJ databases">
        <title>Genome sequence of Shewanella metallivivens ER-Te-42B-Light, sp. nov., enriched from sulfide tube worms (Riftia pachyptila) isolated from Explorer Ridge in the Pacific Ocean.</title>
        <authorList>
            <person name="Maltman C."/>
            <person name="Kuzyk S.B."/>
            <person name="Kyndt J.A."/>
            <person name="Yurkov V."/>
        </authorList>
    </citation>
    <scope>NUCLEOTIDE SEQUENCE [LARGE SCALE GENOMIC DNA]</scope>
    <source>
        <strain evidence="2 3">ER-Te-42B-Light</strain>
    </source>
</reference>
<keyword evidence="3" id="KW-1185">Reference proteome</keyword>
<dbReference type="InterPro" id="IPR035587">
    <property type="entry name" value="DUS-like_FMN-bd"/>
</dbReference>
<dbReference type="EMBL" id="JAQQPZ010000009">
    <property type="protein sequence ID" value="MDD8059795.1"/>
    <property type="molecule type" value="Genomic_DNA"/>
</dbReference>
<evidence type="ECO:0000313" key="3">
    <source>
        <dbReference type="Proteomes" id="UP001213691"/>
    </source>
</evidence>